<accession>A0A140HLG7</accession>
<proteinExistence type="predicted"/>
<gene>
    <name evidence="2" type="ORF">Blue_006</name>
</gene>
<evidence type="ECO:0000313" key="3">
    <source>
        <dbReference type="Proteomes" id="UP000201785"/>
    </source>
</evidence>
<keyword evidence="1" id="KW-0812">Transmembrane</keyword>
<keyword evidence="3" id="KW-1185">Reference proteome</keyword>
<dbReference type="GeneID" id="29081785"/>
<dbReference type="EMBL" id="KU577463">
    <property type="protein sequence ID" value="AMO25829.1"/>
    <property type="molecule type" value="Genomic_DNA"/>
</dbReference>
<dbReference type="KEGG" id="vg:29081785"/>
<organism evidence="2 3">
    <name type="scientific">Bacillus phage Deep Blue</name>
    <dbReference type="NCBI Taxonomy" id="1792245"/>
    <lineage>
        <taxon>Viruses</taxon>
        <taxon>Duplodnaviria</taxon>
        <taxon>Heunggongvirae</taxon>
        <taxon>Uroviricota</taxon>
        <taxon>Caudoviricetes</taxon>
        <taxon>Herelleviridae</taxon>
        <taxon>Bastillevirinae</taxon>
        <taxon>Caeruleovirus</taxon>
        <taxon>Caeruleovirus deepblue</taxon>
    </lineage>
</organism>
<sequence length="90" mass="10549">MFLWDNIIIVMLFVGVLFALSYGWKKYRTWNTGKEEAVVGTLEDGSYIYKTEDGRYFRAIDELAIPVLINKEEGERLWSQSTELKYAEDN</sequence>
<name>A0A140HLG7_9CAUD</name>
<dbReference type="RefSeq" id="YP_009285318.1">
    <property type="nucleotide sequence ID" value="NC_031056.1"/>
</dbReference>
<dbReference type="Proteomes" id="UP000201785">
    <property type="component" value="Segment"/>
</dbReference>
<reference evidence="2 3" key="1">
    <citation type="journal article" date="2016" name="Genome Announc.">
        <title>Complete Genome Sequence of Bacteriophage Deep-Blue Infecting Emetic Bacillus cereus.</title>
        <authorList>
            <person name="Hock L."/>
            <person name="Gillis A."/>
            <person name="Mahillon J."/>
        </authorList>
    </citation>
    <scope>NUCLEOTIDE SEQUENCE [LARGE SCALE GENOMIC DNA]</scope>
</reference>
<keyword evidence="1" id="KW-1133">Transmembrane helix</keyword>
<evidence type="ECO:0000256" key="1">
    <source>
        <dbReference type="SAM" id="Phobius"/>
    </source>
</evidence>
<dbReference type="OrthoDB" id="19988at10239"/>
<keyword evidence="1" id="KW-0472">Membrane</keyword>
<protein>
    <submittedName>
        <fullName evidence="2">Uncharacterized protein</fullName>
    </submittedName>
</protein>
<feature type="transmembrane region" description="Helical" evidence="1">
    <location>
        <begin position="6"/>
        <end position="24"/>
    </location>
</feature>
<evidence type="ECO:0000313" key="2">
    <source>
        <dbReference type="EMBL" id="AMO25829.1"/>
    </source>
</evidence>